<proteinExistence type="predicted"/>
<dbReference type="GO" id="GO:0045505">
    <property type="term" value="F:dynein intermediate chain binding"/>
    <property type="evidence" value="ECO:0007669"/>
    <property type="project" value="InterPro"/>
</dbReference>
<dbReference type="EMBL" id="UFQS01003441">
    <property type="protein sequence ID" value="SSX15641.1"/>
    <property type="molecule type" value="Genomic_DNA"/>
</dbReference>
<reference evidence="3" key="2">
    <citation type="submission" date="2018-07" db="EMBL/GenBank/DDBJ databases">
        <authorList>
            <person name="Quirk P.G."/>
            <person name="Krulwich T.A."/>
        </authorList>
    </citation>
    <scope>NUCLEOTIDE SEQUENCE</scope>
</reference>
<sequence>MENRHERNIPIFEVKMGLEDNQIVYMPTLDISSNEKSLLALIEDLIIDIYEMSDEIYKVLQSETQSRISLSSSEGSETYIHRLKTENEIENMKNDILVNTKQTCKEALDYFKMYHKYSYIWLDDKELFMEHFLKYGRALTEEEFENLDTPESTLKELKEISLEKFKNQIDYYYRLHDEISEIEQSHVFRDWLLVDMKSFKFGLLNQVNHWNNMFKQHLVIKVKDKLQELEDFIKNTNTVFELTPKLDRDDFTSLLKILEALTKIREQEIPIDCMFEPLKEIVNLLAEYNVEFDDKVHNQFAELPELWMRLKKSAIQTRQEIAPIQEHQVGLIQKRIQLFNLRLTIYRDTFKKLPIFRVPCPDAYKILDRARNELDKKQAQFKELVTSANLFELTKPEEKLLNLCDRELKLSKQIWDFVYAVESCIEDWKTTPWKKVNVEDLEQECKKFAKELRQLDKDIRGWESYIYVTDLLTNLLASLKAITSLQNPAMRDRHWTELMRTTQSFRRKI</sequence>
<dbReference type="PANTHER" id="PTHR46532:SF11">
    <property type="entry name" value="DYNEIN AXONEMAL HEAVY CHAIN 12"/>
    <property type="match status" value="1"/>
</dbReference>
<dbReference type="GO" id="GO:0005858">
    <property type="term" value="C:axonemal dynein complex"/>
    <property type="evidence" value="ECO:0007669"/>
    <property type="project" value="TreeGrafter"/>
</dbReference>
<dbReference type="GO" id="GO:0051959">
    <property type="term" value="F:dynein light intermediate chain binding"/>
    <property type="evidence" value="ECO:0007669"/>
    <property type="project" value="InterPro"/>
</dbReference>
<reference evidence="2" key="1">
    <citation type="submission" date="2018-04" db="EMBL/GenBank/DDBJ databases">
        <authorList>
            <person name="Go L.Y."/>
            <person name="Mitchell J.A."/>
        </authorList>
    </citation>
    <scope>NUCLEOTIDE SEQUENCE</scope>
    <source>
        <tissue evidence="2">Whole organism</tissue>
    </source>
</reference>
<dbReference type="InterPro" id="IPR026983">
    <property type="entry name" value="DHC"/>
</dbReference>
<evidence type="ECO:0000313" key="3">
    <source>
        <dbReference type="EMBL" id="SSX35002.1"/>
    </source>
</evidence>
<dbReference type="GO" id="GO:0007018">
    <property type="term" value="P:microtubule-based movement"/>
    <property type="evidence" value="ECO:0007669"/>
    <property type="project" value="InterPro"/>
</dbReference>
<dbReference type="Pfam" id="PF08393">
    <property type="entry name" value="DHC_N2"/>
    <property type="match status" value="1"/>
</dbReference>
<accession>A0A336LG87</accession>
<dbReference type="AlphaFoldDB" id="A0A336LG87"/>
<dbReference type="OMA" id="KRHANEW"/>
<organism evidence="2">
    <name type="scientific">Culicoides sonorensis</name>
    <name type="common">Biting midge</name>
    <dbReference type="NCBI Taxonomy" id="179676"/>
    <lineage>
        <taxon>Eukaryota</taxon>
        <taxon>Metazoa</taxon>
        <taxon>Ecdysozoa</taxon>
        <taxon>Arthropoda</taxon>
        <taxon>Hexapoda</taxon>
        <taxon>Insecta</taxon>
        <taxon>Pterygota</taxon>
        <taxon>Neoptera</taxon>
        <taxon>Endopterygota</taxon>
        <taxon>Diptera</taxon>
        <taxon>Nematocera</taxon>
        <taxon>Chironomoidea</taxon>
        <taxon>Ceratopogonidae</taxon>
        <taxon>Ceratopogoninae</taxon>
        <taxon>Culicoides</taxon>
        <taxon>Monoculicoides</taxon>
    </lineage>
</organism>
<name>A0A336LG87_CULSO</name>
<dbReference type="PANTHER" id="PTHR46532">
    <property type="entry name" value="MALE FERTILITY FACTOR KL5"/>
    <property type="match status" value="1"/>
</dbReference>
<dbReference type="EMBL" id="UFQT01003441">
    <property type="protein sequence ID" value="SSX35002.1"/>
    <property type="molecule type" value="Genomic_DNA"/>
</dbReference>
<feature type="domain" description="Dynein heavy chain linker" evidence="1">
    <location>
        <begin position="402"/>
        <end position="504"/>
    </location>
</feature>
<evidence type="ECO:0000313" key="2">
    <source>
        <dbReference type="EMBL" id="SSX15641.1"/>
    </source>
</evidence>
<dbReference type="InterPro" id="IPR013602">
    <property type="entry name" value="Dynein_heavy_linker"/>
</dbReference>
<gene>
    <name evidence="2" type="primary">CSON008923</name>
</gene>
<evidence type="ECO:0000259" key="1">
    <source>
        <dbReference type="Pfam" id="PF08393"/>
    </source>
</evidence>
<protein>
    <submittedName>
        <fullName evidence="2">CSON008923 protein</fullName>
    </submittedName>
</protein>
<dbReference type="VEuPathDB" id="VectorBase:CSON008923"/>